<feature type="signal peptide" evidence="5">
    <location>
        <begin position="1"/>
        <end position="19"/>
    </location>
</feature>
<feature type="domain" description="Peptidase S1" evidence="6">
    <location>
        <begin position="174"/>
        <end position="422"/>
    </location>
</feature>
<dbReference type="PANTHER" id="PTHR24260:SF143">
    <property type="entry name" value="SERINE PROTEASE GD-LIKE PROTEIN"/>
    <property type="match status" value="1"/>
</dbReference>
<dbReference type="CDD" id="cd00190">
    <property type="entry name" value="Tryp_SPc"/>
    <property type="match status" value="1"/>
</dbReference>
<dbReference type="InterPro" id="IPR051333">
    <property type="entry name" value="CLIP_Serine_Protease"/>
</dbReference>
<protein>
    <submittedName>
        <fullName evidence="7">Chymotrypsin-like elastase family member 2A</fullName>
    </submittedName>
</protein>
<dbReference type="InterPro" id="IPR001254">
    <property type="entry name" value="Trypsin_dom"/>
</dbReference>
<evidence type="ECO:0000313" key="7">
    <source>
        <dbReference type="RefSeq" id="XP_028140356.1"/>
    </source>
</evidence>
<dbReference type="PRINTS" id="PR00722">
    <property type="entry name" value="CHYMOTRYPSIN"/>
</dbReference>
<evidence type="ECO:0000256" key="1">
    <source>
        <dbReference type="ARBA" id="ARBA00022729"/>
    </source>
</evidence>
<feature type="chain" id="PRO_5027893046" evidence="5">
    <location>
        <begin position="20"/>
        <end position="423"/>
    </location>
</feature>
<dbReference type="PROSITE" id="PS00134">
    <property type="entry name" value="TRYPSIN_HIS"/>
    <property type="match status" value="1"/>
</dbReference>
<dbReference type="InterPro" id="IPR031986">
    <property type="entry name" value="GD_N"/>
</dbReference>
<dbReference type="SUPFAM" id="SSF50494">
    <property type="entry name" value="Trypsin-like serine proteases"/>
    <property type="match status" value="1"/>
</dbReference>
<dbReference type="InterPro" id="IPR009003">
    <property type="entry name" value="Peptidase_S1_PA"/>
</dbReference>
<comment type="similarity">
    <text evidence="4">Belongs to the peptidase S1 family. CLIP subfamily.</text>
</comment>
<dbReference type="PANTHER" id="PTHR24260">
    <property type="match status" value="1"/>
</dbReference>
<proteinExistence type="inferred from homology"/>
<dbReference type="SMART" id="SM00020">
    <property type="entry name" value="Tryp_SPc"/>
    <property type="match status" value="1"/>
</dbReference>
<dbReference type="AlphaFoldDB" id="A0A6P7FVI1"/>
<dbReference type="Gene3D" id="2.40.10.10">
    <property type="entry name" value="Trypsin-like serine proteases"/>
    <property type="match status" value="1"/>
</dbReference>
<dbReference type="InterPro" id="IPR018114">
    <property type="entry name" value="TRYPSIN_HIS"/>
</dbReference>
<evidence type="ECO:0000256" key="4">
    <source>
        <dbReference type="ARBA" id="ARBA00024195"/>
    </source>
</evidence>
<evidence type="ECO:0000256" key="5">
    <source>
        <dbReference type="SAM" id="SignalP"/>
    </source>
</evidence>
<name>A0A6P7FVI1_DIAVI</name>
<gene>
    <name evidence="7" type="primary">LOC114334506</name>
</gene>
<dbReference type="InterPro" id="IPR001314">
    <property type="entry name" value="Peptidase_S1A"/>
</dbReference>
<dbReference type="Pfam" id="PF00089">
    <property type="entry name" value="Trypsin"/>
    <property type="match status" value="1"/>
</dbReference>
<evidence type="ECO:0000256" key="2">
    <source>
        <dbReference type="ARBA" id="ARBA00023157"/>
    </source>
</evidence>
<keyword evidence="2" id="KW-1015">Disulfide bond</keyword>
<evidence type="ECO:0000256" key="3">
    <source>
        <dbReference type="ARBA" id="ARBA00023180"/>
    </source>
</evidence>
<dbReference type="GO" id="GO:0004252">
    <property type="term" value="F:serine-type endopeptidase activity"/>
    <property type="evidence" value="ECO:0007669"/>
    <property type="project" value="InterPro"/>
</dbReference>
<evidence type="ECO:0000259" key="6">
    <source>
        <dbReference type="PROSITE" id="PS50240"/>
    </source>
</evidence>
<dbReference type="RefSeq" id="XP_028140356.1">
    <property type="nucleotide sequence ID" value="XM_028284555.1"/>
</dbReference>
<keyword evidence="3" id="KW-0325">Glycoprotein</keyword>
<sequence>MRLTYVVFILWAIAQKIRAALESPCPKVFVFEQDKSVDGKWYGLIKLITQRDITGITLELEFDKSIIQLANRLGVVTSDDDNIQFTIRNKNQEITAGQTYNAEIFVVYDTLYDLEPPRLVKIKFNGKKICSRSEEEKVSTTKVVASHDFKNPSDLFKITEPRCGVIVPSESGLLIHGHDTNPGQFPWHAALYKKEGKQRVYICGASLISEQHVITAAHCTTLHNKKRNPEDMVIVLGKYGFWVDGKNEQTFKATKIIVHEGFNRSSFFNDISIIKLDRPTQYTKWVRPICLWEGDTSRTSIVNHVGTVAGWDRDSNTNLAADLLMQAHMPVVDTLNCIYVKPDFYGLFTGPNNFCAGYRNGTSTCKGTSGDGLVFPKAGSNVWQLRGIRSNAVSKEGICDPNYYVIFTDVAQYLEWIAQQLKI</sequence>
<keyword evidence="1 5" id="KW-0732">Signal</keyword>
<dbReference type="FunFam" id="2.40.10.10:FF:000028">
    <property type="entry name" value="Serine protease easter"/>
    <property type="match status" value="1"/>
</dbReference>
<organism evidence="7">
    <name type="scientific">Diabrotica virgifera virgifera</name>
    <name type="common">western corn rootworm</name>
    <dbReference type="NCBI Taxonomy" id="50390"/>
    <lineage>
        <taxon>Eukaryota</taxon>
        <taxon>Metazoa</taxon>
        <taxon>Ecdysozoa</taxon>
        <taxon>Arthropoda</taxon>
        <taxon>Hexapoda</taxon>
        <taxon>Insecta</taxon>
        <taxon>Pterygota</taxon>
        <taxon>Neoptera</taxon>
        <taxon>Endopterygota</taxon>
        <taxon>Coleoptera</taxon>
        <taxon>Polyphaga</taxon>
        <taxon>Cucujiformia</taxon>
        <taxon>Chrysomeloidea</taxon>
        <taxon>Chrysomelidae</taxon>
        <taxon>Galerucinae</taxon>
        <taxon>Diabroticina</taxon>
        <taxon>Diabroticites</taxon>
        <taxon>Diabrotica</taxon>
    </lineage>
</organism>
<dbReference type="GO" id="GO:0006508">
    <property type="term" value="P:proteolysis"/>
    <property type="evidence" value="ECO:0007669"/>
    <property type="project" value="InterPro"/>
</dbReference>
<dbReference type="InParanoid" id="A0A6P7FVI1"/>
<dbReference type="InterPro" id="IPR043504">
    <property type="entry name" value="Peptidase_S1_PA_chymotrypsin"/>
</dbReference>
<dbReference type="Pfam" id="PF16030">
    <property type="entry name" value="GD_N"/>
    <property type="match status" value="1"/>
</dbReference>
<accession>A0A6P7FVI1</accession>
<reference evidence="7" key="1">
    <citation type="submission" date="2025-08" db="UniProtKB">
        <authorList>
            <consortium name="RefSeq"/>
        </authorList>
    </citation>
    <scope>IDENTIFICATION</scope>
</reference>
<dbReference type="PROSITE" id="PS50240">
    <property type="entry name" value="TRYPSIN_DOM"/>
    <property type="match status" value="1"/>
</dbReference>